<dbReference type="Proteomes" id="UP000694888">
    <property type="component" value="Unplaced"/>
</dbReference>
<keyword evidence="7" id="KW-0325">Glycoprotein</keyword>
<keyword evidence="6 8" id="KW-0472">Membrane</keyword>
<feature type="transmembrane region" description="Helical" evidence="8">
    <location>
        <begin position="302"/>
        <end position="326"/>
    </location>
</feature>
<dbReference type="GeneID" id="101852779"/>
<feature type="domain" description="Lipase maturation factor 1/2 N-terminal" evidence="9">
    <location>
        <begin position="122"/>
        <end position="286"/>
    </location>
</feature>
<dbReference type="Pfam" id="PF06762">
    <property type="entry name" value="LMF1"/>
    <property type="match status" value="1"/>
</dbReference>
<accession>A0ABM1VWF1</accession>
<feature type="domain" description="Lipase maturation factor 1/2 C-terminal" evidence="10">
    <location>
        <begin position="445"/>
        <end position="588"/>
    </location>
</feature>
<comment type="similarity">
    <text evidence="2 8">Belongs to the lipase maturation factor family.</text>
</comment>
<evidence type="ECO:0000259" key="9">
    <source>
        <dbReference type="Pfam" id="PF06762"/>
    </source>
</evidence>
<feature type="transmembrane region" description="Helical" evidence="8">
    <location>
        <begin position="74"/>
        <end position="94"/>
    </location>
</feature>
<dbReference type="InterPro" id="IPR009613">
    <property type="entry name" value="LMF"/>
</dbReference>
<dbReference type="InterPro" id="IPR057433">
    <property type="entry name" value="LMF1/2_C"/>
</dbReference>
<evidence type="ECO:0000259" key="10">
    <source>
        <dbReference type="Pfam" id="PF25179"/>
    </source>
</evidence>
<gene>
    <name evidence="12" type="primary">LOC101852779</name>
</gene>
<keyword evidence="5 8" id="KW-1133">Transmembrane helix</keyword>
<dbReference type="InterPro" id="IPR057434">
    <property type="entry name" value="LMF1/2_N"/>
</dbReference>
<comment type="function">
    <text evidence="8">Involved in the maturation of specific proteins in the endoplasmic reticulum.</text>
</comment>
<feature type="transmembrane region" description="Helical" evidence="8">
    <location>
        <begin position="101"/>
        <end position="122"/>
    </location>
</feature>
<evidence type="ECO:0000256" key="8">
    <source>
        <dbReference type="RuleBase" id="RU361229"/>
    </source>
</evidence>
<dbReference type="PANTHER" id="PTHR14463">
    <property type="entry name" value="LIPASE MATURATION FACTOR"/>
    <property type="match status" value="1"/>
</dbReference>
<feature type="transmembrane region" description="Helical" evidence="8">
    <location>
        <begin position="363"/>
        <end position="382"/>
    </location>
</feature>
<feature type="transmembrane region" description="Helical" evidence="8">
    <location>
        <begin position="218"/>
        <end position="238"/>
    </location>
</feature>
<sequence>MGSLYRTRDCFLWFMSLVYLFAFTSLYIQIPGLYGDNGILPAKLVLKTDVDSWQDLMEGQPTLLKLMPRFGLDVQTGMDLLCFAGMVVSFFCVVSRTARDFVSFTLLWMFYLSLYQVGQTFMWFQWDILLLEAGFLTIIIAPFNLQLLGRKRPVGNPHDSITMWLARWLLFRLMFASGVVKLTSQCPTWWGLTALNVHFESQCIPTPAAWYWHQFPEWLLKLSVVATYVIEIPVPFLFFSPVRSLRIFAFWSQVLLQMMIIVTGNYNFFNLLTITLCISLLDDSFCMFSQPKYKKVSSKKKSVAWSGLSGVANYLFPLVVLGYIGYQTVLLFNIKLNPDFTVHSKIAFSEQQFTRWLETVMPYTIYLGAASLGFEVVVSLVRSVVMERGAVRKLMCLAGTVVFSLFAVFIFTVTLVPHSYVSDKAHQALPKYAKTWHDKLEPFQLTSSYGLFRTMTGVGGRPELIVEGHASERAATKDWKAYEFLYKPGNVSAAPPVVAPHQPRLDWQMWFAALGNYQGNSWFLNVVYRLLQNEPDVLELIAHNPFPEEPPKYIRATLYHYHYTSPKDCAGKANCAWWKREKKAEYLPALAMSDKSFQDYLKHVKLADDDAPRKFRADNWLAKAIVWLRELIGQPEGLGFTVSVFGSAILVMFLNRALF</sequence>
<feature type="transmembrane region" description="Helical" evidence="8">
    <location>
        <begin position="394"/>
        <end position="416"/>
    </location>
</feature>
<dbReference type="PANTHER" id="PTHR14463:SF5">
    <property type="entry name" value="LIPASE MATURATION FACTOR 2"/>
    <property type="match status" value="1"/>
</dbReference>
<keyword evidence="3 8" id="KW-0812">Transmembrane</keyword>
<evidence type="ECO:0000256" key="5">
    <source>
        <dbReference type="ARBA" id="ARBA00022989"/>
    </source>
</evidence>
<dbReference type="Pfam" id="PF25179">
    <property type="entry name" value="LMF1_C"/>
    <property type="match status" value="1"/>
</dbReference>
<name>A0ABM1VWF1_APLCA</name>
<evidence type="ECO:0000256" key="4">
    <source>
        <dbReference type="ARBA" id="ARBA00022824"/>
    </source>
</evidence>
<evidence type="ECO:0000256" key="1">
    <source>
        <dbReference type="ARBA" id="ARBA00004477"/>
    </source>
</evidence>
<protein>
    <recommendedName>
        <fullName evidence="8">Lipase maturation factor</fullName>
    </recommendedName>
</protein>
<keyword evidence="4 8" id="KW-0256">Endoplasmic reticulum</keyword>
<comment type="subcellular location">
    <subcellularLocation>
        <location evidence="1 8">Endoplasmic reticulum membrane</location>
        <topology evidence="1 8">Multi-pass membrane protein</topology>
    </subcellularLocation>
</comment>
<feature type="transmembrane region" description="Helical" evidence="8">
    <location>
        <begin position="268"/>
        <end position="290"/>
    </location>
</feature>
<evidence type="ECO:0000256" key="2">
    <source>
        <dbReference type="ARBA" id="ARBA00005512"/>
    </source>
</evidence>
<feature type="transmembrane region" description="Helical" evidence="8">
    <location>
        <begin position="12"/>
        <end position="30"/>
    </location>
</feature>
<organism evidence="11 12">
    <name type="scientific">Aplysia californica</name>
    <name type="common">California sea hare</name>
    <dbReference type="NCBI Taxonomy" id="6500"/>
    <lineage>
        <taxon>Eukaryota</taxon>
        <taxon>Metazoa</taxon>
        <taxon>Spiralia</taxon>
        <taxon>Lophotrochozoa</taxon>
        <taxon>Mollusca</taxon>
        <taxon>Gastropoda</taxon>
        <taxon>Heterobranchia</taxon>
        <taxon>Euthyneura</taxon>
        <taxon>Tectipleura</taxon>
        <taxon>Aplysiida</taxon>
        <taxon>Aplysioidea</taxon>
        <taxon>Aplysiidae</taxon>
        <taxon>Aplysia</taxon>
    </lineage>
</organism>
<reference evidence="12" key="1">
    <citation type="submission" date="2025-08" db="UniProtKB">
        <authorList>
            <consortium name="RefSeq"/>
        </authorList>
    </citation>
    <scope>IDENTIFICATION</scope>
</reference>
<dbReference type="RefSeq" id="XP_035826743.1">
    <property type="nucleotide sequence ID" value="XM_035970850.1"/>
</dbReference>
<proteinExistence type="inferred from homology"/>
<feature type="transmembrane region" description="Helical" evidence="8">
    <location>
        <begin position="128"/>
        <end position="149"/>
    </location>
</feature>
<evidence type="ECO:0000256" key="3">
    <source>
        <dbReference type="ARBA" id="ARBA00022692"/>
    </source>
</evidence>
<evidence type="ECO:0000256" key="7">
    <source>
        <dbReference type="ARBA" id="ARBA00023180"/>
    </source>
</evidence>
<evidence type="ECO:0000313" key="12">
    <source>
        <dbReference type="RefSeq" id="XP_035826743.1"/>
    </source>
</evidence>
<evidence type="ECO:0000256" key="6">
    <source>
        <dbReference type="ARBA" id="ARBA00023136"/>
    </source>
</evidence>
<evidence type="ECO:0000313" key="11">
    <source>
        <dbReference type="Proteomes" id="UP000694888"/>
    </source>
</evidence>
<keyword evidence="11" id="KW-1185">Reference proteome</keyword>